<dbReference type="SUPFAM" id="SSF54593">
    <property type="entry name" value="Glyoxalase/Bleomycin resistance protein/Dihydroxybiphenyl dioxygenase"/>
    <property type="match status" value="1"/>
</dbReference>
<feature type="domain" description="VOC" evidence="1">
    <location>
        <begin position="10"/>
        <end position="120"/>
    </location>
</feature>
<name>A0ABW6TDM7_9NOCA</name>
<dbReference type="RefSeq" id="WP_228816919.1">
    <property type="nucleotide sequence ID" value="NZ_JADLPS010000004.1"/>
</dbReference>
<dbReference type="InterPro" id="IPR029068">
    <property type="entry name" value="Glyas_Bleomycin-R_OHBP_Dase"/>
</dbReference>
<reference evidence="2 3" key="1">
    <citation type="submission" date="2024-10" db="EMBL/GenBank/DDBJ databases">
        <title>The Natural Products Discovery Center: Release of the First 8490 Sequenced Strains for Exploring Actinobacteria Biosynthetic Diversity.</title>
        <authorList>
            <person name="Kalkreuter E."/>
            <person name="Kautsar S.A."/>
            <person name="Yang D."/>
            <person name="Bader C.D."/>
            <person name="Teijaro C.N."/>
            <person name="Fluegel L."/>
            <person name="Davis C.M."/>
            <person name="Simpson J.R."/>
            <person name="Lauterbach L."/>
            <person name="Steele A.D."/>
            <person name="Gui C."/>
            <person name="Meng S."/>
            <person name="Li G."/>
            <person name="Viehrig K."/>
            <person name="Ye F."/>
            <person name="Su P."/>
            <person name="Kiefer A.F."/>
            <person name="Nichols A."/>
            <person name="Cepeda A.J."/>
            <person name="Yan W."/>
            <person name="Fan B."/>
            <person name="Jiang Y."/>
            <person name="Adhikari A."/>
            <person name="Zheng C.-J."/>
            <person name="Schuster L."/>
            <person name="Cowan T.M."/>
            <person name="Smanski M.J."/>
            <person name="Chevrette M.G."/>
            <person name="De Carvalho L.P.S."/>
            <person name="Shen B."/>
        </authorList>
    </citation>
    <scope>NUCLEOTIDE SEQUENCE [LARGE SCALE GENOMIC DNA]</scope>
    <source>
        <strain evidence="2 3">NPDC001867</strain>
    </source>
</reference>
<dbReference type="InterPro" id="IPR004360">
    <property type="entry name" value="Glyas_Fos-R_dOase_dom"/>
</dbReference>
<comment type="caution">
    <text evidence="2">The sequence shown here is derived from an EMBL/GenBank/DDBJ whole genome shotgun (WGS) entry which is preliminary data.</text>
</comment>
<dbReference type="PROSITE" id="PS51819">
    <property type="entry name" value="VOC"/>
    <property type="match status" value="1"/>
</dbReference>
<dbReference type="Gene3D" id="3.30.720.110">
    <property type="match status" value="1"/>
</dbReference>
<dbReference type="PANTHER" id="PTHR34109">
    <property type="entry name" value="BNAUNNG04460D PROTEIN-RELATED"/>
    <property type="match status" value="1"/>
</dbReference>
<proteinExistence type="predicted"/>
<organism evidence="2 3">
    <name type="scientific">Nocardia elegans</name>
    <dbReference type="NCBI Taxonomy" id="300029"/>
    <lineage>
        <taxon>Bacteria</taxon>
        <taxon>Bacillati</taxon>
        <taxon>Actinomycetota</taxon>
        <taxon>Actinomycetes</taxon>
        <taxon>Mycobacteriales</taxon>
        <taxon>Nocardiaceae</taxon>
        <taxon>Nocardia</taxon>
    </lineage>
</organism>
<sequence>MAAASAPPPGFRSVTPRMVVTDHPAAIAFLRNVFGATGDVEPNRPAEVRVGDSLIMVSESGEREPFPAFLYIYVDDVEATYQRAVTAGAVTLEAPLDTPYGDRRAMVRDPFGNVYQIASRLGPAG</sequence>
<evidence type="ECO:0000313" key="2">
    <source>
        <dbReference type="EMBL" id="MFF4023352.1"/>
    </source>
</evidence>
<dbReference type="Gene3D" id="3.30.720.120">
    <property type="match status" value="1"/>
</dbReference>
<dbReference type="Proteomes" id="UP001602089">
    <property type="component" value="Unassembled WGS sequence"/>
</dbReference>
<dbReference type="EMBL" id="JBIATK010000003">
    <property type="protein sequence ID" value="MFF4023352.1"/>
    <property type="molecule type" value="Genomic_DNA"/>
</dbReference>
<keyword evidence="3" id="KW-1185">Reference proteome</keyword>
<protein>
    <submittedName>
        <fullName evidence="2">VOC family protein</fullName>
    </submittedName>
</protein>
<evidence type="ECO:0000313" key="3">
    <source>
        <dbReference type="Proteomes" id="UP001602089"/>
    </source>
</evidence>
<dbReference type="Pfam" id="PF00903">
    <property type="entry name" value="Glyoxalase"/>
    <property type="match status" value="1"/>
</dbReference>
<dbReference type="PANTHER" id="PTHR34109:SF1">
    <property type="entry name" value="VOC DOMAIN-CONTAINING PROTEIN"/>
    <property type="match status" value="1"/>
</dbReference>
<gene>
    <name evidence="2" type="ORF">ACFYY5_10960</name>
</gene>
<evidence type="ECO:0000259" key="1">
    <source>
        <dbReference type="PROSITE" id="PS51819"/>
    </source>
</evidence>
<dbReference type="InterPro" id="IPR037523">
    <property type="entry name" value="VOC_core"/>
</dbReference>
<accession>A0ABW6TDM7</accession>